<keyword evidence="2" id="KW-1185">Reference proteome</keyword>
<protein>
    <submittedName>
        <fullName evidence="1">Imm3 family immunity protein</fullName>
    </submittedName>
</protein>
<dbReference type="EMBL" id="JAPMLT010000002">
    <property type="protein sequence ID" value="MCX7569181.1"/>
    <property type="molecule type" value="Genomic_DNA"/>
</dbReference>
<dbReference type="Pfam" id="PF14425">
    <property type="entry name" value="Imm3"/>
    <property type="match status" value="1"/>
</dbReference>
<organism evidence="1 2">
    <name type="scientific">Tumebacillus lacus</name>
    <dbReference type="NCBI Taxonomy" id="2995335"/>
    <lineage>
        <taxon>Bacteria</taxon>
        <taxon>Bacillati</taxon>
        <taxon>Bacillota</taxon>
        <taxon>Bacilli</taxon>
        <taxon>Bacillales</taxon>
        <taxon>Alicyclobacillaceae</taxon>
        <taxon>Tumebacillus</taxon>
    </lineage>
</organism>
<comment type="caution">
    <text evidence="1">The sequence shown here is derived from an EMBL/GenBank/DDBJ whole genome shotgun (WGS) entry which is preliminary data.</text>
</comment>
<evidence type="ECO:0000313" key="2">
    <source>
        <dbReference type="Proteomes" id="UP001208017"/>
    </source>
</evidence>
<sequence>MEWEFDELHEAVKYRFLNTINSGRNGLVAAAVCFYEFDNVIEEGKAESLIFHTTLGKLCLDYGKIPDTYLEEILKVIDTFEPNELQGELTNEEITRLGNDVTLLKKELVTIEVIHDNDIEKY</sequence>
<proteinExistence type="predicted"/>
<dbReference type="Proteomes" id="UP001208017">
    <property type="component" value="Unassembled WGS sequence"/>
</dbReference>
<dbReference type="InterPro" id="IPR025678">
    <property type="entry name" value="Imm3"/>
</dbReference>
<evidence type="ECO:0000313" key="1">
    <source>
        <dbReference type="EMBL" id="MCX7569181.1"/>
    </source>
</evidence>
<dbReference type="RefSeq" id="WP_267150434.1">
    <property type="nucleotide sequence ID" value="NZ_JAPMLT010000002.1"/>
</dbReference>
<gene>
    <name evidence="1" type="ORF">OS242_04350</name>
</gene>
<accession>A0ABT3X0Q1</accession>
<name>A0ABT3X0Q1_9BACL</name>
<reference evidence="1 2" key="1">
    <citation type="submission" date="2022-11" db="EMBL/GenBank/DDBJ databases">
        <title>Study of microbial diversity in lake waters.</title>
        <authorList>
            <person name="Zhang J."/>
        </authorList>
    </citation>
    <scope>NUCLEOTIDE SEQUENCE [LARGE SCALE GENOMIC DNA]</scope>
    <source>
        <strain evidence="1 2">DT12</strain>
    </source>
</reference>